<accession>A0AAD6Y6Y1</accession>
<dbReference type="Proteomes" id="UP001219525">
    <property type="component" value="Unassembled WGS sequence"/>
</dbReference>
<keyword evidence="2" id="KW-1185">Reference proteome</keyword>
<evidence type="ECO:0000313" key="1">
    <source>
        <dbReference type="EMBL" id="KAJ7197048.1"/>
    </source>
</evidence>
<dbReference type="AlphaFoldDB" id="A0AAD6Y6Y1"/>
<proteinExistence type="predicted"/>
<gene>
    <name evidence="1" type="ORF">GGX14DRAFT_402951</name>
</gene>
<sequence>MAHNPYETHFFTSRDVCTYASQPIRYPELFVWQNKPTSSPSHIFDCTLLVAASSGLISLINCSSCLILTPNRRKNSWILAVCAGLAWPPLQEPPSPWTPLIADSQDGVPQRDSGCSGFLCVLRSSGAQGVGLSPELSELPPPLSLDVDISGLDVASDVGPAKVDISVPDVVEDDEPWFPVTVKTARSHSTRSESPIGQASACASEIDGRVPEMSTRSTESTITHADQELTAEQLMTIARCHQCLFEQALRAAGQLSSFKLSEKEESIPEIMSEAEVLEKNLARN</sequence>
<dbReference type="EMBL" id="JARJCW010000080">
    <property type="protein sequence ID" value="KAJ7197048.1"/>
    <property type="molecule type" value="Genomic_DNA"/>
</dbReference>
<evidence type="ECO:0000313" key="2">
    <source>
        <dbReference type="Proteomes" id="UP001219525"/>
    </source>
</evidence>
<comment type="caution">
    <text evidence="1">The sequence shown here is derived from an EMBL/GenBank/DDBJ whole genome shotgun (WGS) entry which is preliminary data.</text>
</comment>
<organism evidence="1 2">
    <name type="scientific">Mycena pura</name>
    <dbReference type="NCBI Taxonomy" id="153505"/>
    <lineage>
        <taxon>Eukaryota</taxon>
        <taxon>Fungi</taxon>
        <taxon>Dikarya</taxon>
        <taxon>Basidiomycota</taxon>
        <taxon>Agaricomycotina</taxon>
        <taxon>Agaricomycetes</taxon>
        <taxon>Agaricomycetidae</taxon>
        <taxon>Agaricales</taxon>
        <taxon>Marasmiineae</taxon>
        <taxon>Mycenaceae</taxon>
        <taxon>Mycena</taxon>
    </lineage>
</organism>
<reference evidence="1" key="1">
    <citation type="submission" date="2023-03" db="EMBL/GenBank/DDBJ databases">
        <title>Massive genome expansion in bonnet fungi (Mycena s.s.) driven by repeated elements and novel gene families across ecological guilds.</title>
        <authorList>
            <consortium name="Lawrence Berkeley National Laboratory"/>
            <person name="Harder C.B."/>
            <person name="Miyauchi S."/>
            <person name="Viragh M."/>
            <person name="Kuo A."/>
            <person name="Thoen E."/>
            <person name="Andreopoulos B."/>
            <person name="Lu D."/>
            <person name="Skrede I."/>
            <person name="Drula E."/>
            <person name="Henrissat B."/>
            <person name="Morin E."/>
            <person name="Kohler A."/>
            <person name="Barry K."/>
            <person name="LaButti K."/>
            <person name="Morin E."/>
            <person name="Salamov A."/>
            <person name="Lipzen A."/>
            <person name="Mereny Z."/>
            <person name="Hegedus B."/>
            <person name="Baldrian P."/>
            <person name="Stursova M."/>
            <person name="Weitz H."/>
            <person name="Taylor A."/>
            <person name="Grigoriev I.V."/>
            <person name="Nagy L.G."/>
            <person name="Martin F."/>
            <person name="Kauserud H."/>
        </authorList>
    </citation>
    <scope>NUCLEOTIDE SEQUENCE</scope>
    <source>
        <strain evidence="1">9144</strain>
    </source>
</reference>
<protein>
    <submittedName>
        <fullName evidence="1">Uncharacterized protein</fullName>
    </submittedName>
</protein>
<name>A0AAD6Y6Y1_9AGAR</name>